<gene>
    <name evidence="1" type="ORF">CHC_T00005279001</name>
</gene>
<keyword evidence="2" id="KW-1185">Reference proteome</keyword>
<dbReference type="RefSeq" id="XP_005716656.1">
    <property type="nucleotide sequence ID" value="XM_005716599.1"/>
</dbReference>
<accession>R7QE98</accession>
<dbReference type="AlphaFoldDB" id="R7QE98"/>
<proteinExistence type="predicted"/>
<evidence type="ECO:0000313" key="1">
    <source>
        <dbReference type="EMBL" id="CDF36837.1"/>
    </source>
</evidence>
<name>R7QE98_CHOCR</name>
<evidence type="ECO:0000313" key="2">
    <source>
        <dbReference type="Proteomes" id="UP000012073"/>
    </source>
</evidence>
<reference evidence="2" key="1">
    <citation type="journal article" date="2013" name="Proc. Natl. Acad. Sci. U.S.A.">
        <title>Genome structure and metabolic features in the red seaweed Chondrus crispus shed light on evolution of the Archaeplastida.</title>
        <authorList>
            <person name="Collen J."/>
            <person name="Porcel B."/>
            <person name="Carre W."/>
            <person name="Ball S.G."/>
            <person name="Chaparro C."/>
            <person name="Tonon T."/>
            <person name="Barbeyron T."/>
            <person name="Michel G."/>
            <person name="Noel B."/>
            <person name="Valentin K."/>
            <person name="Elias M."/>
            <person name="Artiguenave F."/>
            <person name="Arun A."/>
            <person name="Aury J.M."/>
            <person name="Barbosa-Neto J.F."/>
            <person name="Bothwell J.H."/>
            <person name="Bouget F.Y."/>
            <person name="Brillet L."/>
            <person name="Cabello-Hurtado F."/>
            <person name="Capella-Gutierrez S."/>
            <person name="Charrier B."/>
            <person name="Cladiere L."/>
            <person name="Cock J.M."/>
            <person name="Coelho S.M."/>
            <person name="Colleoni C."/>
            <person name="Czjzek M."/>
            <person name="Da Silva C."/>
            <person name="Delage L."/>
            <person name="Denoeud F."/>
            <person name="Deschamps P."/>
            <person name="Dittami S.M."/>
            <person name="Gabaldon T."/>
            <person name="Gachon C.M."/>
            <person name="Groisillier A."/>
            <person name="Herve C."/>
            <person name="Jabbari K."/>
            <person name="Katinka M."/>
            <person name="Kloareg B."/>
            <person name="Kowalczyk N."/>
            <person name="Labadie K."/>
            <person name="Leblanc C."/>
            <person name="Lopez P.J."/>
            <person name="McLachlan D.H."/>
            <person name="Meslet-Cladiere L."/>
            <person name="Moustafa A."/>
            <person name="Nehr Z."/>
            <person name="Nyvall Collen P."/>
            <person name="Panaud O."/>
            <person name="Partensky F."/>
            <person name="Poulain J."/>
            <person name="Rensing S.A."/>
            <person name="Rousvoal S."/>
            <person name="Samson G."/>
            <person name="Symeonidi A."/>
            <person name="Weissenbach J."/>
            <person name="Zambounis A."/>
            <person name="Wincker P."/>
            <person name="Boyen C."/>
        </authorList>
    </citation>
    <scope>NUCLEOTIDE SEQUENCE [LARGE SCALE GENOMIC DNA]</scope>
    <source>
        <strain evidence="2">cv. Stackhouse</strain>
    </source>
</reference>
<sequence>MNIVSRVRFRLRFQMEIFRFCDTHVEAHSCCTRRRNGVLRRVRSAFYCYGNKIMHMREPVSSFCDQYMRARAKWHKSQFFMTNLGKSCRKIVFFAQNNKELVLPQLASGNRPRVLFDTTCRRVVGHKYSSICVSDLIPEFLRPARGGIIHARESDLTPFLCSAPVRPNFFSTFQSEPTAVSNCALPATQPRNNLAQVQDILVALKFLIVLFPRRQRPAYRAHQ</sequence>
<dbReference type="GeneID" id="17324362"/>
<dbReference type="Gramene" id="CDF36837">
    <property type="protein sequence ID" value="CDF36837"/>
    <property type="gene ID" value="CHC_T00005279001"/>
</dbReference>
<dbReference type="KEGG" id="ccp:CHC_T00005279001"/>
<organism evidence="1 2">
    <name type="scientific">Chondrus crispus</name>
    <name type="common">Carrageen Irish moss</name>
    <name type="synonym">Polymorpha crispa</name>
    <dbReference type="NCBI Taxonomy" id="2769"/>
    <lineage>
        <taxon>Eukaryota</taxon>
        <taxon>Rhodophyta</taxon>
        <taxon>Florideophyceae</taxon>
        <taxon>Rhodymeniophycidae</taxon>
        <taxon>Gigartinales</taxon>
        <taxon>Gigartinaceae</taxon>
        <taxon>Chondrus</taxon>
    </lineage>
</organism>
<dbReference type="EMBL" id="HG001806">
    <property type="protein sequence ID" value="CDF36837.1"/>
    <property type="molecule type" value="Genomic_DNA"/>
</dbReference>
<dbReference type="Proteomes" id="UP000012073">
    <property type="component" value="Unassembled WGS sequence"/>
</dbReference>
<protein>
    <submittedName>
        <fullName evidence="1">Uncharacterized protein</fullName>
    </submittedName>
</protein>